<organism evidence="2 3">
    <name type="scientific">Tanacetum coccineum</name>
    <dbReference type="NCBI Taxonomy" id="301880"/>
    <lineage>
        <taxon>Eukaryota</taxon>
        <taxon>Viridiplantae</taxon>
        <taxon>Streptophyta</taxon>
        <taxon>Embryophyta</taxon>
        <taxon>Tracheophyta</taxon>
        <taxon>Spermatophyta</taxon>
        <taxon>Magnoliopsida</taxon>
        <taxon>eudicotyledons</taxon>
        <taxon>Gunneridae</taxon>
        <taxon>Pentapetalae</taxon>
        <taxon>asterids</taxon>
        <taxon>campanulids</taxon>
        <taxon>Asterales</taxon>
        <taxon>Asteraceae</taxon>
        <taxon>Asteroideae</taxon>
        <taxon>Anthemideae</taxon>
        <taxon>Anthemidinae</taxon>
        <taxon>Tanacetum</taxon>
    </lineage>
</organism>
<accession>A0ABQ5GJL4</accession>
<evidence type="ECO:0000256" key="1">
    <source>
        <dbReference type="SAM" id="MobiDB-lite"/>
    </source>
</evidence>
<feature type="region of interest" description="Disordered" evidence="1">
    <location>
        <begin position="1"/>
        <end position="55"/>
    </location>
</feature>
<sequence>MSAKDKNGLGYDTQLDGISNKSETDSEISMSVFENRSSDEEISPANDRFSKADGYHDIPPPITGNFLTPRADISFAGLDEYAIRKKIIESKINTSKSKTSKTVGKINDVNIEKPKSIHESVVSKPKINKDKVIIEDWNSDDEDDVSAVKIVSPVKTNETQTVRNQVDKFGQISQKEGIGFKKIKAFFVCKSSDHLIKDCDFYAKKSPTPKERISHKKTENQSKSDKMGHGMEKCVETKPNQRADYANWETSFMKERKWEKENDKRKDMEGPFLYTIQTFP</sequence>
<feature type="region of interest" description="Disordered" evidence="1">
    <location>
        <begin position="205"/>
        <end position="239"/>
    </location>
</feature>
<protein>
    <submittedName>
        <fullName evidence="2">Uncharacterized protein</fullName>
    </submittedName>
</protein>
<evidence type="ECO:0000313" key="3">
    <source>
        <dbReference type="Proteomes" id="UP001151760"/>
    </source>
</evidence>
<gene>
    <name evidence="2" type="ORF">Tco_1042104</name>
</gene>
<feature type="compositionally biased region" description="Polar residues" evidence="1">
    <location>
        <begin position="16"/>
        <end position="35"/>
    </location>
</feature>
<name>A0ABQ5GJL4_9ASTR</name>
<keyword evidence="3" id="KW-1185">Reference proteome</keyword>
<proteinExistence type="predicted"/>
<dbReference type="EMBL" id="BQNB010018525">
    <property type="protein sequence ID" value="GJT75379.1"/>
    <property type="molecule type" value="Genomic_DNA"/>
</dbReference>
<evidence type="ECO:0000313" key="2">
    <source>
        <dbReference type="EMBL" id="GJT75379.1"/>
    </source>
</evidence>
<comment type="caution">
    <text evidence="2">The sequence shown here is derived from an EMBL/GenBank/DDBJ whole genome shotgun (WGS) entry which is preliminary data.</text>
</comment>
<dbReference type="Proteomes" id="UP001151760">
    <property type="component" value="Unassembled WGS sequence"/>
</dbReference>
<reference evidence="2" key="2">
    <citation type="submission" date="2022-01" db="EMBL/GenBank/DDBJ databases">
        <authorList>
            <person name="Yamashiro T."/>
            <person name="Shiraishi A."/>
            <person name="Satake H."/>
            <person name="Nakayama K."/>
        </authorList>
    </citation>
    <scope>NUCLEOTIDE SEQUENCE</scope>
</reference>
<reference evidence="2" key="1">
    <citation type="journal article" date="2022" name="Int. J. Mol. Sci.">
        <title>Draft Genome of Tanacetum Coccineum: Genomic Comparison of Closely Related Tanacetum-Family Plants.</title>
        <authorList>
            <person name="Yamashiro T."/>
            <person name="Shiraishi A."/>
            <person name="Nakayama K."/>
            <person name="Satake H."/>
        </authorList>
    </citation>
    <scope>NUCLEOTIDE SEQUENCE</scope>
</reference>